<keyword evidence="3" id="KW-1185">Reference proteome</keyword>
<reference evidence="2" key="2">
    <citation type="submission" date="2020-09" db="EMBL/GenBank/DDBJ databases">
        <authorList>
            <person name="Sun Q."/>
            <person name="Zhou Y."/>
        </authorList>
    </citation>
    <scope>NUCLEOTIDE SEQUENCE</scope>
    <source>
        <strain evidence="2">CGMCC 1.7081</strain>
    </source>
</reference>
<dbReference type="Proteomes" id="UP000611500">
    <property type="component" value="Unassembled WGS sequence"/>
</dbReference>
<dbReference type="CDD" id="cd01741">
    <property type="entry name" value="GATase1_1"/>
    <property type="match status" value="1"/>
</dbReference>
<comment type="caution">
    <text evidence="2">The sequence shown here is derived from an EMBL/GenBank/DDBJ whole genome shotgun (WGS) entry which is preliminary data.</text>
</comment>
<evidence type="ECO:0000259" key="1">
    <source>
        <dbReference type="Pfam" id="PF00117"/>
    </source>
</evidence>
<protein>
    <submittedName>
        <fullName evidence="2">Glutamine amidotransferase</fullName>
    </submittedName>
</protein>
<accession>A0A8J3H868</accession>
<dbReference type="Gene3D" id="3.40.50.880">
    <property type="match status" value="1"/>
</dbReference>
<sequence>MKIGILQTGHSPDPLIAPLGDYDRLFENLLDGNGFEYGIFPVVDGVFPSGTEAADGWIVTGSRHGAYEDHPWIPPLEQLIRDITASGKPLIGICFGHQIIAQALGGKVEKFAGGWSVGRQQYMLDGAPVMLNAWHQDQVTELPEGARVLAGNDFCKNAIVAYGNNVWTVQPHPEFRPAFIKGLIDTRGHGVVPEPLLERAEDQLDAPVDNDRIAQFMAEFLKGKRSA</sequence>
<dbReference type="InterPro" id="IPR029062">
    <property type="entry name" value="Class_I_gatase-like"/>
</dbReference>
<dbReference type="SUPFAM" id="SSF52317">
    <property type="entry name" value="Class I glutamine amidotransferase-like"/>
    <property type="match status" value="1"/>
</dbReference>
<dbReference type="PANTHER" id="PTHR42695:SF5">
    <property type="entry name" value="GLUTAMINE AMIDOTRANSFERASE YLR126C-RELATED"/>
    <property type="match status" value="1"/>
</dbReference>
<reference evidence="2" key="1">
    <citation type="journal article" date="2014" name="Int. J. Syst. Evol. Microbiol.">
        <title>Complete genome sequence of Corynebacterium casei LMG S-19264T (=DSM 44701T), isolated from a smear-ripened cheese.</title>
        <authorList>
            <consortium name="US DOE Joint Genome Institute (JGI-PGF)"/>
            <person name="Walter F."/>
            <person name="Albersmeier A."/>
            <person name="Kalinowski J."/>
            <person name="Ruckert C."/>
        </authorList>
    </citation>
    <scope>NUCLEOTIDE SEQUENCE</scope>
    <source>
        <strain evidence="2">CGMCC 1.7081</strain>
    </source>
</reference>
<gene>
    <name evidence="2" type="ORF">GCM10010961_21150</name>
</gene>
<name>A0A8J3H868_9RHOB</name>
<dbReference type="InterPro" id="IPR017926">
    <property type="entry name" value="GATASE"/>
</dbReference>
<dbReference type="InterPro" id="IPR044992">
    <property type="entry name" value="ChyE-like"/>
</dbReference>
<dbReference type="EMBL" id="BNAP01000007">
    <property type="protein sequence ID" value="GHG90536.1"/>
    <property type="molecule type" value="Genomic_DNA"/>
</dbReference>
<evidence type="ECO:0000313" key="3">
    <source>
        <dbReference type="Proteomes" id="UP000611500"/>
    </source>
</evidence>
<dbReference type="GO" id="GO:0005829">
    <property type="term" value="C:cytosol"/>
    <property type="evidence" value="ECO:0007669"/>
    <property type="project" value="TreeGrafter"/>
</dbReference>
<evidence type="ECO:0000313" key="2">
    <source>
        <dbReference type="EMBL" id="GHG90536.1"/>
    </source>
</evidence>
<keyword evidence="2" id="KW-0315">Glutamine amidotransferase</keyword>
<organism evidence="2 3">
    <name type="scientific">Pseudodonghicola xiamenensis</name>
    <dbReference type="NCBI Taxonomy" id="337702"/>
    <lineage>
        <taxon>Bacteria</taxon>
        <taxon>Pseudomonadati</taxon>
        <taxon>Pseudomonadota</taxon>
        <taxon>Alphaproteobacteria</taxon>
        <taxon>Rhodobacterales</taxon>
        <taxon>Paracoccaceae</taxon>
        <taxon>Pseudodonghicola</taxon>
    </lineage>
</organism>
<dbReference type="PROSITE" id="PS51273">
    <property type="entry name" value="GATASE_TYPE_1"/>
    <property type="match status" value="1"/>
</dbReference>
<feature type="domain" description="Glutamine amidotransferase" evidence="1">
    <location>
        <begin position="74"/>
        <end position="177"/>
    </location>
</feature>
<dbReference type="RefSeq" id="WP_028093712.1">
    <property type="nucleotide sequence ID" value="NZ_BNAP01000007.1"/>
</dbReference>
<proteinExistence type="predicted"/>
<dbReference type="Pfam" id="PF00117">
    <property type="entry name" value="GATase"/>
    <property type="match status" value="1"/>
</dbReference>
<dbReference type="AlphaFoldDB" id="A0A8J3H868"/>
<dbReference type="PANTHER" id="PTHR42695">
    <property type="entry name" value="GLUTAMINE AMIDOTRANSFERASE YLR126C-RELATED"/>
    <property type="match status" value="1"/>
</dbReference>